<gene>
    <name evidence="2" type="ORF">MCOR_47164</name>
</gene>
<keyword evidence="1" id="KW-0238">DNA-binding</keyword>
<keyword evidence="3" id="KW-1185">Reference proteome</keyword>
<sequence length="281" mass="31500">MCVFAACLFAADSAMDINKIVILVLFTILEQTFADPAWCRVIIDKKDSYRKYCYNEDTYRNCKNSCVSVVLDPNYIANDCPWGDAHMARGCNKINNLTSGRYCMRKTGSKILTEDVVIGINCCGTCMTSNLKQSPDKPEEKHAQTSSLSLAALQTVSTKSNQGTYSNAKPTMENLDVEVEKLVNFVRKIHGKLTRSLEKFSKEYDLNVSWPVQIDVLTRFIAYLSYSGLTSSTITTYLSGISHKHKLLGVIDTTCTFIVSKMLEGVRKKSPKYQIFALLLL</sequence>
<dbReference type="OrthoDB" id="6146502at2759"/>
<dbReference type="AlphaFoldDB" id="A0A6J8E5M6"/>
<evidence type="ECO:0000256" key="1">
    <source>
        <dbReference type="ARBA" id="ARBA00023125"/>
    </source>
</evidence>
<accession>A0A6J8E5M6</accession>
<dbReference type="Gene3D" id="1.10.150.130">
    <property type="match status" value="1"/>
</dbReference>
<evidence type="ECO:0000313" key="2">
    <source>
        <dbReference type="EMBL" id="CAC5414341.1"/>
    </source>
</evidence>
<reference evidence="2 3" key="1">
    <citation type="submission" date="2020-06" db="EMBL/GenBank/DDBJ databases">
        <authorList>
            <person name="Li R."/>
            <person name="Bekaert M."/>
        </authorList>
    </citation>
    <scope>NUCLEOTIDE SEQUENCE [LARGE SCALE GENOMIC DNA]</scope>
    <source>
        <strain evidence="3">wild</strain>
    </source>
</reference>
<dbReference type="SUPFAM" id="SSF47823">
    <property type="entry name" value="lambda integrase-like, N-terminal domain"/>
    <property type="match status" value="1"/>
</dbReference>
<name>A0A6J8E5M6_MYTCO</name>
<protein>
    <submittedName>
        <fullName evidence="2">Uncharacterized protein</fullName>
    </submittedName>
</protein>
<organism evidence="2 3">
    <name type="scientific">Mytilus coruscus</name>
    <name type="common">Sea mussel</name>
    <dbReference type="NCBI Taxonomy" id="42192"/>
    <lineage>
        <taxon>Eukaryota</taxon>
        <taxon>Metazoa</taxon>
        <taxon>Spiralia</taxon>
        <taxon>Lophotrochozoa</taxon>
        <taxon>Mollusca</taxon>
        <taxon>Bivalvia</taxon>
        <taxon>Autobranchia</taxon>
        <taxon>Pteriomorphia</taxon>
        <taxon>Mytilida</taxon>
        <taxon>Mytiloidea</taxon>
        <taxon>Mytilidae</taxon>
        <taxon>Mytilinae</taxon>
        <taxon>Mytilus</taxon>
    </lineage>
</organism>
<dbReference type="InterPro" id="IPR010998">
    <property type="entry name" value="Integrase_recombinase_N"/>
</dbReference>
<dbReference type="Proteomes" id="UP000507470">
    <property type="component" value="Unassembled WGS sequence"/>
</dbReference>
<dbReference type="GO" id="GO:0003677">
    <property type="term" value="F:DNA binding"/>
    <property type="evidence" value="ECO:0007669"/>
    <property type="project" value="UniProtKB-KW"/>
</dbReference>
<evidence type="ECO:0000313" key="3">
    <source>
        <dbReference type="Proteomes" id="UP000507470"/>
    </source>
</evidence>
<proteinExistence type="predicted"/>
<dbReference type="EMBL" id="CACVKT020008340">
    <property type="protein sequence ID" value="CAC5414341.1"/>
    <property type="molecule type" value="Genomic_DNA"/>
</dbReference>